<keyword evidence="6" id="KW-0378">Hydrolase</keyword>
<feature type="transmembrane region" description="Helical" evidence="11">
    <location>
        <begin position="325"/>
        <end position="343"/>
    </location>
</feature>
<keyword evidence="10 11" id="KW-0472">Membrane</keyword>
<dbReference type="GO" id="GO:0016020">
    <property type="term" value="C:membrane"/>
    <property type="evidence" value="ECO:0007669"/>
    <property type="project" value="UniProtKB-SubCell"/>
</dbReference>
<dbReference type="EMBL" id="LCDO01000016">
    <property type="protein sequence ID" value="KKS56171.1"/>
    <property type="molecule type" value="Genomic_DNA"/>
</dbReference>
<protein>
    <submittedName>
        <fullName evidence="13">Membrane-associated zinc metalloprotease</fullName>
    </submittedName>
</protein>
<evidence type="ECO:0000256" key="8">
    <source>
        <dbReference type="ARBA" id="ARBA00022989"/>
    </source>
</evidence>
<evidence type="ECO:0000256" key="4">
    <source>
        <dbReference type="ARBA" id="ARBA00022670"/>
    </source>
</evidence>
<comment type="cofactor">
    <cofactor evidence="1">
        <name>Zn(2+)</name>
        <dbReference type="ChEBI" id="CHEBI:29105"/>
    </cofactor>
</comment>
<sequence>MTLLIFIIVLSILVFVHELGHFLAARRAGIRVDEFGFGFPPRVWGKKIGETIYSINALPVGGFVRLHGEDEAVAEDKERAYFFQGKFTRFLVVVAGVLMNFLLSILAFSIISWHSGVPQETGRVKVNAVATGSPAEAADIQNGDVIVAVDGKQVVNSDEFIQEVGTKRGKEVELTLLKSNQETQKVSTVPRENPPVGEGALGVTFSSKEFVKPPLYKRPFVSIREGVKEAVFWVQTTVGGLATVVSQVIQGQKPEGIAGPIGIFQITGSVAKEGLLPLISLIGILSVNLAVLNILPIPALDGGRLLFIIVEAFFGRKVLPVFEKAAHAVGMILLLLLLILVTLQDLSRILGGFKLPGLE</sequence>
<feature type="domain" description="PDZ" evidence="12">
    <location>
        <begin position="116"/>
        <end position="180"/>
    </location>
</feature>
<accession>A0A0G1CBW6</accession>
<reference evidence="13 14" key="1">
    <citation type="journal article" date="2015" name="Nature">
        <title>rRNA introns, odd ribosomes, and small enigmatic genomes across a large radiation of phyla.</title>
        <authorList>
            <person name="Brown C.T."/>
            <person name="Hug L.A."/>
            <person name="Thomas B.C."/>
            <person name="Sharon I."/>
            <person name="Castelle C.J."/>
            <person name="Singh A."/>
            <person name="Wilkins M.J."/>
            <person name="Williams K.H."/>
            <person name="Banfield J.F."/>
        </authorList>
    </citation>
    <scope>NUCLEOTIDE SEQUENCE [LARGE SCALE GENOMIC DNA]</scope>
</reference>
<dbReference type="InterPro" id="IPR001478">
    <property type="entry name" value="PDZ"/>
</dbReference>
<evidence type="ECO:0000256" key="11">
    <source>
        <dbReference type="SAM" id="Phobius"/>
    </source>
</evidence>
<dbReference type="SUPFAM" id="SSF50156">
    <property type="entry name" value="PDZ domain-like"/>
    <property type="match status" value="1"/>
</dbReference>
<evidence type="ECO:0000256" key="10">
    <source>
        <dbReference type="ARBA" id="ARBA00023136"/>
    </source>
</evidence>
<keyword evidence="9 13" id="KW-0482">Metalloprotease</keyword>
<feature type="transmembrane region" description="Helical" evidence="11">
    <location>
        <begin position="275"/>
        <end position="297"/>
    </location>
</feature>
<keyword evidence="8 11" id="KW-1133">Transmembrane helix</keyword>
<evidence type="ECO:0000313" key="14">
    <source>
        <dbReference type="Proteomes" id="UP000034837"/>
    </source>
</evidence>
<dbReference type="Pfam" id="PF17820">
    <property type="entry name" value="PDZ_6"/>
    <property type="match status" value="1"/>
</dbReference>
<dbReference type="Gene3D" id="2.30.42.10">
    <property type="match status" value="1"/>
</dbReference>
<dbReference type="Pfam" id="PF02163">
    <property type="entry name" value="Peptidase_M50"/>
    <property type="match status" value="1"/>
</dbReference>
<evidence type="ECO:0000256" key="2">
    <source>
        <dbReference type="ARBA" id="ARBA00004141"/>
    </source>
</evidence>
<evidence type="ECO:0000256" key="7">
    <source>
        <dbReference type="ARBA" id="ARBA00022833"/>
    </source>
</evidence>
<dbReference type="InterPro" id="IPR041489">
    <property type="entry name" value="PDZ_6"/>
</dbReference>
<evidence type="ECO:0000256" key="6">
    <source>
        <dbReference type="ARBA" id="ARBA00022801"/>
    </source>
</evidence>
<dbReference type="InterPro" id="IPR008915">
    <property type="entry name" value="Peptidase_M50"/>
</dbReference>
<gene>
    <name evidence="13" type="ORF">UV20_C0016G0005</name>
</gene>
<evidence type="ECO:0000256" key="3">
    <source>
        <dbReference type="ARBA" id="ARBA00007931"/>
    </source>
</evidence>
<dbReference type="GO" id="GO:0006508">
    <property type="term" value="P:proteolysis"/>
    <property type="evidence" value="ECO:0007669"/>
    <property type="project" value="UniProtKB-KW"/>
</dbReference>
<proteinExistence type="inferred from homology"/>
<dbReference type="InterPro" id="IPR036034">
    <property type="entry name" value="PDZ_sf"/>
</dbReference>
<dbReference type="InterPro" id="IPR004387">
    <property type="entry name" value="Pept_M50_Zn"/>
</dbReference>
<keyword evidence="4 13" id="KW-0645">Protease</keyword>
<keyword evidence="5 11" id="KW-0812">Transmembrane</keyword>
<evidence type="ECO:0000313" key="13">
    <source>
        <dbReference type="EMBL" id="KKS56171.1"/>
    </source>
</evidence>
<dbReference type="AlphaFoldDB" id="A0A0G1CBW6"/>
<dbReference type="SMART" id="SM00228">
    <property type="entry name" value="PDZ"/>
    <property type="match status" value="1"/>
</dbReference>
<comment type="subcellular location">
    <subcellularLocation>
        <location evidence="2">Membrane</location>
        <topology evidence="2">Multi-pass membrane protein</topology>
    </subcellularLocation>
</comment>
<name>A0A0G1CBW6_9BACT</name>
<evidence type="ECO:0000256" key="5">
    <source>
        <dbReference type="ARBA" id="ARBA00022692"/>
    </source>
</evidence>
<comment type="similarity">
    <text evidence="3">Belongs to the peptidase M50B family.</text>
</comment>
<evidence type="ECO:0000259" key="12">
    <source>
        <dbReference type="PROSITE" id="PS50106"/>
    </source>
</evidence>
<dbReference type="PANTHER" id="PTHR42837:SF2">
    <property type="entry name" value="MEMBRANE METALLOPROTEASE ARASP2, CHLOROPLASTIC-RELATED"/>
    <property type="match status" value="1"/>
</dbReference>
<evidence type="ECO:0000256" key="9">
    <source>
        <dbReference type="ARBA" id="ARBA00023049"/>
    </source>
</evidence>
<keyword evidence="7" id="KW-0862">Zinc</keyword>
<evidence type="ECO:0000256" key="1">
    <source>
        <dbReference type="ARBA" id="ARBA00001947"/>
    </source>
</evidence>
<dbReference type="PANTHER" id="PTHR42837">
    <property type="entry name" value="REGULATOR OF SIGMA-E PROTEASE RSEP"/>
    <property type="match status" value="1"/>
</dbReference>
<comment type="caution">
    <text evidence="13">The sequence shown here is derived from an EMBL/GenBank/DDBJ whole genome shotgun (WGS) entry which is preliminary data.</text>
</comment>
<dbReference type="PROSITE" id="PS50106">
    <property type="entry name" value="PDZ"/>
    <property type="match status" value="1"/>
</dbReference>
<organism evidence="13 14">
    <name type="scientific">Candidatus Magasanikbacteria bacterium GW2011_GWA2_42_32</name>
    <dbReference type="NCBI Taxonomy" id="1619039"/>
    <lineage>
        <taxon>Bacteria</taxon>
        <taxon>Candidatus Magasanikiibacteriota</taxon>
    </lineage>
</organism>
<feature type="transmembrane region" description="Helical" evidence="11">
    <location>
        <begin position="90"/>
        <end position="113"/>
    </location>
</feature>
<dbReference type="Proteomes" id="UP000034837">
    <property type="component" value="Unassembled WGS sequence"/>
</dbReference>
<dbReference type="CDD" id="cd06163">
    <property type="entry name" value="S2P-M50_PDZ_RseP-like"/>
    <property type="match status" value="1"/>
</dbReference>
<dbReference type="GO" id="GO:0004222">
    <property type="term" value="F:metalloendopeptidase activity"/>
    <property type="evidence" value="ECO:0007669"/>
    <property type="project" value="InterPro"/>
</dbReference>